<dbReference type="Proteomes" id="UP001165289">
    <property type="component" value="Unassembled WGS sequence"/>
</dbReference>
<dbReference type="GO" id="GO:0003723">
    <property type="term" value="F:RNA binding"/>
    <property type="evidence" value="ECO:0007669"/>
    <property type="project" value="UniProtKB-KW"/>
</dbReference>
<dbReference type="InterPro" id="IPR025715">
    <property type="entry name" value="FoP_C"/>
</dbReference>
<gene>
    <name evidence="4" type="ORF">LOD99_12299</name>
</gene>
<name>A0AAV7JEU9_9METZ</name>
<feature type="compositionally biased region" description="Low complexity" evidence="2">
    <location>
        <begin position="23"/>
        <end position="32"/>
    </location>
</feature>
<feature type="region of interest" description="Disordered" evidence="2">
    <location>
        <begin position="21"/>
        <end position="95"/>
    </location>
</feature>
<evidence type="ECO:0000256" key="2">
    <source>
        <dbReference type="SAM" id="MobiDB-lite"/>
    </source>
</evidence>
<protein>
    <recommendedName>
        <fullName evidence="3">Chromatin target of PRMT1 protein C-terminal domain-containing protein</fullName>
    </recommendedName>
</protein>
<dbReference type="Pfam" id="PF13865">
    <property type="entry name" value="FoP_duplication"/>
    <property type="match status" value="1"/>
</dbReference>
<comment type="caution">
    <text evidence="4">The sequence shown here is derived from an EMBL/GenBank/DDBJ whole genome shotgun (WGS) entry which is preliminary data.</text>
</comment>
<sequence>MDSKIVLKSSTKVSLSDRFAKIQSRASQQQQSPAGFGNRRNIGGSSSYNNPLSVSIKRGAIGSRKQVTTDTSSRLRSGGNMRGGSLASRLQKRPVRNTIQNYVTQATRPVRGGATGVRGFQRGGGRRGGATTRGGGQMNTRSSQGVPGNTPTRGKRTQVAAPKKEDLDKDLESYMSKTKGFLDEQLDDYHKQK</sequence>
<evidence type="ECO:0000259" key="3">
    <source>
        <dbReference type="SMART" id="SM01218"/>
    </source>
</evidence>
<evidence type="ECO:0000313" key="5">
    <source>
        <dbReference type="Proteomes" id="UP001165289"/>
    </source>
</evidence>
<evidence type="ECO:0000256" key="1">
    <source>
        <dbReference type="ARBA" id="ARBA00022884"/>
    </source>
</evidence>
<dbReference type="EMBL" id="JAKMXF010000343">
    <property type="protein sequence ID" value="KAI6647302.1"/>
    <property type="molecule type" value="Genomic_DNA"/>
</dbReference>
<evidence type="ECO:0000313" key="4">
    <source>
        <dbReference type="EMBL" id="KAI6647302.1"/>
    </source>
</evidence>
<feature type="region of interest" description="Disordered" evidence="2">
    <location>
        <begin position="107"/>
        <end position="172"/>
    </location>
</feature>
<keyword evidence="5" id="KW-1185">Reference proteome</keyword>
<feature type="compositionally biased region" description="Polar residues" evidence="2">
    <location>
        <begin position="65"/>
        <end position="75"/>
    </location>
</feature>
<feature type="domain" description="Chromatin target of PRMT1 protein C-terminal" evidence="3">
    <location>
        <begin position="106"/>
        <end position="191"/>
    </location>
</feature>
<accession>A0AAV7JEU9</accession>
<dbReference type="SMART" id="SM01218">
    <property type="entry name" value="FoP_duplication"/>
    <property type="match status" value="1"/>
</dbReference>
<proteinExistence type="predicted"/>
<dbReference type="AlphaFoldDB" id="A0AAV7JEU9"/>
<feature type="compositionally biased region" description="Basic and acidic residues" evidence="2">
    <location>
        <begin position="162"/>
        <end position="172"/>
    </location>
</feature>
<organism evidence="4 5">
    <name type="scientific">Oopsacas minuta</name>
    <dbReference type="NCBI Taxonomy" id="111878"/>
    <lineage>
        <taxon>Eukaryota</taxon>
        <taxon>Metazoa</taxon>
        <taxon>Porifera</taxon>
        <taxon>Hexactinellida</taxon>
        <taxon>Hexasterophora</taxon>
        <taxon>Lyssacinosida</taxon>
        <taxon>Leucopsacidae</taxon>
        <taxon>Oopsacas</taxon>
    </lineage>
</organism>
<feature type="compositionally biased region" description="Polar residues" evidence="2">
    <location>
        <begin position="43"/>
        <end position="53"/>
    </location>
</feature>
<reference evidence="4 5" key="1">
    <citation type="journal article" date="2023" name="BMC Biol.">
        <title>The compact genome of the sponge Oopsacas minuta (Hexactinellida) is lacking key metazoan core genes.</title>
        <authorList>
            <person name="Santini S."/>
            <person name="Schenkelaars Q."/>
            <person name="Jourda C."/>
            <person name="Duchesne M."/>
            <person name="Belahbib H."/>
            <person name="Rocher C."/>
            <person name="Selva M."/>
            <person name="Riesgo A."/>
            <person name="Vervoort M."/>
            <person name="Leys S.P."/>
            <person name="Kodjabachian L."/>
            <person name="Le Bivic A."/>
            <person name="Borchiellini C."/>
            <person name="Claverie J.M."/>
            <person name="Renard E."/>
        </authorList>
    </citation>
    <scope>NUCLEOTIDE SEQUENCE [LARGE SCALE GENOMIC DNA]</scope>
    <source>
        <strain evidence="4">SPO-2</strain>
    </source>
</reference>
<feature type="compositionally biased region" description="Gly residues" evidence="2">
    <location>
        <begin position="113"/>
        <end position="137"/>
    </location>
</feature>
<feature type="compositionally biased region" description="Polar residues" evidence="2">
    <location>
        <begin position="138"/>
        <end position="152"/>
    </location>
</feature>
<keyword evidence="1" id="KW-0694">RNA-binding</keyword>